<sequence length="509" mass="58001">MGAEISTLVRTRLEHQNLDELLDDKQLMAECQRRVQELSANTRQNLQCLFAPLDARQKSKKSANRLDSLQRIRKDDIKLPADVASIFETWKNQPAIFTSYGHLTTPMEPGEHYRYALTVRTSISSRKILWRFVATIYHKLVSALDKSRRFSTRSEVMDFLVASIQRSTGSPPDEIRENIMAWAKEGSKYWCIALKLGCIGCYFYLPEVAESIWWKYLKKDNAEQLAELLSEYGILEKTKETGAAQLAHDVEHLLLMPFWSEVIIPANTQRALPPHLRDGGAARPDERVQLAAAFDPPRWIQRCCDDQHLNQRHNQERNVHLPMQLTDRNSSHGNNEMSMIEVSFAQSNHVAWPEAEVFMLKARAWESLNRIIPQYLNLSIFRDTNQQPKLTVWLDRDFASWMALPQNDCVLPIPSRHPAASDQNSDVPQFPVQASQGAPLTPRRDYCLDPALWSWIVSLRLNNCTLTVPRLTYGSAFCTIPLNYDVAESLAENGLLTSGASLGDIVSVT</sequence>
<dbReference type="EMBL" id="KN847564">
    <property type="protein sequence ID" value="KIW00345.1"/>
    <property type="molecule type" value="Genomic_DNA"/>
</dbReference>
<dbReference type="InParanoid" id="A0A0D2A1Y8"/>
<name>A0A0D2A1Y8_9PEZI</name>
<dbReference type="Proteomes" id="UP000053259">
    <property type="component" value="Unassembled WGS sequence"/>
</dbReference>
<evidence type="ECO:0000313" key="2">
    <source>
        <dbReference type="Proteomes" id="UP000053259"/>
    </source>
</evidence>
<dbReference type="OrthoDB" id="3788792at2759"/>
<evidence type="ECO:0000313" key="1">
    <source>
        <dbReference type="EMBL" id="KIW00345.1"/>
    </source>
</evidence>
<dbReference type="VEuPathDB" id="FungiDB:PV09_08058"/>
<dbReference type="RefSeq" id="XP_016210214.1">
    <property type="nucleotide sequence ID" value="XM_016361908.1"/>
</dbReference>
<dbReference type="GeneID" id="27316031"/>
<dbReference type="AlphaFoldDB" id="A0A0D2A1Y8"/>
<dbReference type="STRING" id="253628.A0A0D2A1Y8"/>
<proteinExistence type="predicted"/>
<keyword evidence="2" id="KW-1185">Reference proteome</keyword>
<protein>
    <submittedName>
        <fullName evidence="1">Uncharacterized protein</fullName>
    </submittedName>
</protein>
<reference evidence="1 2" key="1">
    <citation type="submission" date="2015-01" db="EMBL/GenBank/DDBJ databases">
        <title>The Genome Sequence of Ochroconis gallopava CBS43764.</title>
        <authorList>
            <consortium name="The Broad Institute Genomics Platform"/>
            <person name="Cuomo C."/>
            <person name="de Hoog S."/>
            <person name="Gorbushina A."/>
            <person name="Stielow B."/>
            <person name="Teixiera M."/>
            <person name="Abouelleil A."/>
            <person name="Chapman S.B."/>
            <person name="Priest M."/>
            <person name="Young S.K."/>
            <person name="Wortman J."/>
            <person name="Nusbaum C."/>
            <person name="Birren B."/>
        </authorList>
    </citation>
    <scope>NUCLEOTIDE SEQUENCE [LARGE SCALE GENOMIC DNA]</scope>
    <source>
        <strain evidence="1 2">CBS 43764</strain>
    </source>
</reference>
<accession>A0A0D2A1Y8</accession>
<organism evidence="1 2">
    <name type="scientific">Verruconis gallopava</name>
    <dbReference type="NCBI Taxonomy" id="253628"/>
    <lineage>
        <taxon>Eukaryota</taxon>
        <taxon>Fungi</taxon>
        <taxon>Dikarya</taxon>
        <taxon>Ascomycota</taxon>
        <taxon>Pezizomycotina</taxon>
        <taxon>Dothideomycetes</taxon>
        <taxon>Pleosporomycetidae</taxon>
        <taxon>Venturiales</taxon>
        <taxon>Sympoventuriaceae</taxon>
        <taxon>Verruconis</taxon>
    </lineage>
</organism>
<gene>
    <name evidence="1" type="ORF">PV09_08058</name>
</gene>
<dbReference type="HOGENOM" id="CLU_535512_0_0_1"/>